<name>S2EUK4_9ARCH</name>
<organism evidence="1 2">
    <name type="scientific">Candidatus Nitrosarchaeum limnium BG20</name>
    <dbReference type="NCBI Taxonomy" id="859192"/>
    <lineage>
        <taxon>Archaea</taxon>
        <taxon>Nitrososphaerota</taxon>
        <taxon>Nitrososphaeria</taxon>
        <taxon>Nitrosopumilales</taxon>
        <taxon>Nitrosopumilaceae</taxon>
        <taxon>Nitrosarchaeum</taxon>
    </lineage>
</organism>
<comment type="caution">
    <text evidence="1">The sequence shown here is derived from an EMBL/GenBank/DDBJ whole genome shotgun (WGS) entry which is preliminary data.</text>
</comment>
<sequence length="51" mass="5414">MKNAIIQKKVTSMSGITPVNGVGSAPWNGNGTLNRGINKTDMSKILSKINK</sequence>
<evidence type="ECO:0000313" key="1">
    <source>
        <dbReference type="EMBL" id="EPA05984.1"/>
    </source>
</evidence>
<accession>S2EUK4</accession>
<protein>
    <submittedName>
        <fullName evidence="1">Uncharacterized protein</fullName>
    </submittedName>
</protein>
<dbReference type="RefSeq" id="WP_157999275.1">
    <property type="nucleotide sequence ID" value="NZ_AHJG01000117.1"/>
</dbReference>
<reference evidence="1 2" key="1">
    <citation type="journal article" date="2012" name="J. Bacteriol.">
        <title>Genome Sequence of "Candidatus Nitrosoarchaeum limnia" BG20, a Low-Salinity Ammonia-Oxidizing Archaeon from the San Francisco Bay Estuary.</title>
        <authorList>
            <person name="Mosier A.C."/>
            <person name="Allen E.E."/>
            <person name="Kim M."/>
            <person name="Ferriera S."/>
            <person name="Francis C.A."/>
        </authorList>
    </citation>
    <scope>NUCLEOTIDE SEQUENCE [LARGE SCALE GENOMIC DNA]</scope>
    <source>
        <strain evidence="1 2">BG20</strain>
    </source>
</reference>
<dbReference type="AlphaFoldDB" id="S2EUK4"/>
<dbReference type="Proteomes" id="UP000014065">
    <property type="component" value="Unassembled WGS sequence"/>
</dbReference>
<dbReference type="EMBL" id="AHJG01000117">
    <property type="protein sequence ID" value="EPA05984.1"/>
    <property type="molecule type" value="Genomic_DNA"/>
</dbReference>
<gene>
    <name evidence="1" type="ORF">BG20_I1486</name>
</gene>
<proteinExistence type="predicted"/>
<evidence type="ECO:0000313" key="2">
    <source>
        <dbReference type="Proteomes" id="UP000014065"/>
    </source>
</evidence>
<keyword evidence="2" id="KW-1185">Reference proteome</keyword>